<dbReference type="InterPro" id="IPR029063">
    <property type="entry name" value="SAM-dependent_MTases_sf"/>
</dbReference>
<dbReference type="Pfam" id="PF04072">
    <property type="entry name" value="LCM"/>
    <property type="match status" value="1"/>
</dbReference>
<sequence>MSGNLTESSNPPLGEGTGTAAPVPDTASTARAATAADPAIRGSADINMAPDLPKEKVQLQGVEQTLLPMVLFKARDTLSPNPILGDQWAKPLLDQCDIDMDASHFKFTTDPRYVTWIANRSKRLDQWTQEFLDSHEEPVTVLHLACGLDCRYFRVNKPSNVRWIELDQPLVVDLRKRLIMQPPGDYTLRTLSVTDDGWFRDIPADRPTIIVAEGLVMYLEQEKGEKLIRDLVDYFKGPNGQGQCQLVFDTLGTLSVRLTSYIKALRTSKSVFKWGIDEPQQIERLHPQLKMRDRILWREFMDSHPPFFGKYGTLAASVMPSFEKNIQFWRFEF</sequence>
<dbReference type="OrthoDB" id="203237at2759"/>
<feature type="region of interest" description="Disordered" evidence="3">
    <location>
        <begin position="1"/>
        <end position="38"/>
    </location>
</feature>
<protein>
    <submittedName>
        <fullName evidence="4">Uncharacterized protein</fullName>
    </submittedName>
</protein>
<keyword evidence="1" id="KW-0489">Methyltransferase</keyword>
<evidence type="ECO:0000313" key="4">
    <source>
        <dbReference type="EMBL" id="KAI1852907.1"/>
    </source>
</evidence>
<reference evidence="4" key="1">
    <citation type="submission" date="2021-03" db="EMBL/GenBank/DDBJ databases">
        <title>Revisited historic fungal species revealed as producer of novel bioactive compounds through whole genome sequencing and comparative genomics.</title>
        <authorList>
            <person name="Vignolle G.A."/>
            <person name="Hochenegger N."/>
            <person name="Mach R.L."/>
            <person name="Mach-Aigner A.R."/>
            <person name="Javad Rahimi M."/>
            <person name="Salim K.A."/>
            <person name="Chan C.M."/>
            <person name="Lim L.B.L."/>
            <person name="Cai F."/>
            <person name="Druzhinina I.S."/>
            <person name="U'Ren J.M."/>
            <person name="Derntl C."/>
        </authorList>
    </citation>
    <scope>NUCLEOTIDE SEQUENCE</scope>
    <source>
        <strain evidence="4">TUCIM 5799</strain>
    </source>
</reference>
<dbReference type="GO" id="GO:0008168">
    <property type="term" value="F:methyltransferase activity"/>
    <property type="evidence" value="ECO:0007669"/>
    <property type="project" value="UniProtKB-KW"/>
</dbReference>
<feature type="compositionally biased region" description="Polar residues" evidence="3">
    <location>
        <begin position="1"/>
        <end position="11"/>
    </location>
</feature>
<feature type="compositionally biased region" description="Low complexity" evidence="3">
    <location>
        <begin position="24"/>
        <end position="38"/>
    </location>
</feature>
<keyword evidence="5" id="KW-1185">Reference proteome</keyword>
<dbReference type="PANTHER" id="PTHR43619">
    <property type="entry name" value="S-ADENOSYL-L-METHIONINE-DEPENDENT METHYLTRANSFERASE YKTD-RELATED"/>
    <property type="match status" value="1"/>
</dbReference>
<evidence type="ECO:0000256" key="2">
    <source>
        <dbReference type="ARBA" id="ARBA00022679"/>
    </source>
</evidence>
<dbReference type="Gene3D" id="3.40.50.150">
    <property type="entry name" value="Vaccinia Virus protein VP39"/>
    <property type="match status" value="1"/>
</dbReference>
<evidence type="ECO:0000256" key="3">
    <source>
        <dbReference type="SAM" id="MobiDB-lite"/>
    </source>
</evidence>
<keyword evidence="2" id="KW-0808">Transferase</keyword>
<dbReference type="InterPro" id="IPR007213">
    <property type="entry name" value="Ppm1/Ppm2/Tcmp"/>
</dbReference>
<comment type="caution">
    <text evidence="4">The sequence shown here is derived from an EMBL/GenBank/DDBJ whole genome shotgun (WGS) entry which is preliminary data.</text>
</comment>
<dbReference type="Proteomes" id="UP000829685">
    <property type="component" value="Unassembled WGS sequence"/>
</dbReference>
<dbReference type="GO" id="GO:0032259">
    <property type="term" value="P:methylation"/>
    <property type="evidence" value="ECO:0007669"/>
    <property type="project" value="UniProtKB-KW"/>
</dbReference>
<dbReference type="PANTHER" id="PTHR43619:SF2">
    <property type="entry name" value="S-ADENOSYL-L-METHIONINE-DEPENDENT METHYLTRANSFERASES SUPERFAMILY PROTEIN"/>
    <property type="match status" value="1"/>
</dbReference>
<dbReference type="SUPFAM" id="SSF53335">
    <property type="entry name" value="S-adenosyl-L-methionine-dependent methyltransferases"/>
    <property type="match status" value="1"/>
</dbReference>
<evidence type="ECO:0000256" key="1">
    <source>
        <dbReference type="ARBA" id="ARBA00022603"/>
    </source>
</evidence>
<gene>
    <name evidence="4" type="ORF">JX265_012935</name>
</gene>
<dbReference type="AlphaFoldDB" id="A0A9P9W9G9"/>
<proteinExistence type="predicted"/>
<accession>A0A9P9W9G9</accession>
<dbReference type="EMBL" id="JAFIMR010000060">
    <property type="protein sequence ID" value="KAI1852907.1"/>
    <property type="molecule type" value="Genomic_DNA"/>
</dbReference>
<name>A0A9P9W9G9_9PEZI</name>
<evidence type="ECO:0000313" key="5">
    <source>
        <dbReference type="Proteomes" id="UP000829685"/>
    </source>
</evidence>
<organism evidence="4 5">
    <name type="scientific">Neoarthrinium moseri</name>
    <dbReference type="NCBI Taxonomy" id="1658444"/>
    <lineage>
        <taxon>Eukaryota</taxon>
        <taxon>Fungi</taxon>
        <taxon>Dikarya</taxon>
        <taxon>Ascomycota</taxon>
        <taxon>Pezizomycotina</taxon>
        <taxon>Sordariomycetes</taxon>
        <taxon>Xylariomycetidae</taxon>
        <taxon>Amphisphaeriales</taxon>
        <taxon>Apiosporaceae</taxon>
        <taxon>Neoarthrinium</taxon>
    </lineage>
</organism>